<evidence type="ECO:0000313" key="1">
    <source>
        <dbReference type="EMBL" id="KAG9064279.1"/>
    </source>
</evidence>
<dbReference type="OrthoDB" id="2412254at2759"/>
<evidence type="ECO:0000313" key="2">
    <source>
        <dbReference type="Proteomes" id="UP000707451"/>
    </source>
</evidence>
<accession>A0A9P7XNV3</accession>
<dbReference type="EMBL" id="JAHRHY010000014">
    <property type="protein sequence ID" value="KAG9064279.1"/>
    <property type="molecule type" value="Genomic_DNA"/>
</dbReference>
<protein>
    <submittedName>
        <fullName evidence="1">Uncharacterized protein</fullName>
    </submittedName>
</protein>
<dbReference type="Proteomes" id="UP000707451">
    <property type="component" value="Unassembled WGS sequence"/>
</dbReference>
<reference evidence="1" key="1">
    <citation type="submission" date="2021-06" db="EMBL/GenBank/DDBJ databases">
        <title>Genome Sequence of Mortierella hyaline Strain SCG-10, a Cold-Adapted, Nitrate-Reducing Fungus Isolated from Soil in Minnesota, USA.</title>
        <authorList>
            <person name="Aldossari N."/>
        </authorList>
    </citation>
    <scope>NUCLEOTIDE SEQUENCE</scope>
    <source>
        <strain evidence="1">SCG-10</strain>
    </source>
</reference>
<comment type="caution">
    <text evidence="1">The sequence shown here is derived from an EMBL/GenBank/DDBJ whole genome shotgun (WGS) entry which is preliminary data.</text>
</comment>
<name>A0A9P7XNV3_9FUNG</name>
<gene>
    <name evidence="1" type="ORF">KI688_003467</name>
</gene>
<proteinExistence type="predicted"/>
<keyword evidence="2" id="KW-1185">Reference proteome</keyword>
<organism evidence="1 2">
    <name type="scientific">Linnemannia hyalina</name>
    <dbReference type="NCBI Taxonomy" id="64524"/>
    <lineage>
        <taxon>Eukaryota</taxon>
        <taxon>Fungi</taxon>
        <taxon>Fungi incertae sedis</taxon>
        <taxon>Mucoromycota</taxon>
        <taxon>Mortierellomycotina</taxon>
        <taxon>Mortierellomycetes</taxon>
        <taxon>Mortierellales</taxon>
        <taxon>Mortierellaceae</taxon>
        <taxon>Linnemannia</taxon>
    </lineage>
</organism>
<dbReference type="AlphaFoldDB" id="A0A9P7XNV3"/>
<sequence>MSVARARGPTRQLMISYCRNLVKFYRSEEGGIQLLKSRQRLVKEHQLFDINASIAALKNYRDDMDLSPETDLNAEQAHLHQHCLRILAKDTPTLLEKKQLLIESLLGKNVEQVLAGEDMSPAVPALRLINKIGETLCNAMAVQKRSSTSLWNAANDTESGLKIDVILQVDGVEVMNIEAKRGQDLMQAESQYYKNLRINQAIYLAARQKGVVLENIPFLDIRGYGFT</sequence>